<proteinExistence type="predicted"/>
<evidence type="ECO:0000313" key="2">
    <source>
        <dbReference type="EMBL" id="CAG9087217.1"/>
    </source>
</evidence>
<comment type="caution">
    <text evidence="2">The sequence shown here is derived from an EMBL/GenBank/DDBJ whole genome shotgun (WGS) entry which is preliminary data.</text>
</comment>
<protein>
    <submittedName>
        <fullName evidence="2">(diamondback moth) hypothetical protein</fullName>
    </submittedName>
</protein>
<keyword evidence="3" id="KW-1185">Reference proteome</keyword>
<gene>
    <name evidence="2" type="ORF">PLXY2_LOCUS339</name>
</gene>
<dbReference type="AlphaFoldDB" id="A0A8S4D053"/>
<evidence type="ECO:0000313" key="3">
    <source>
        <dbReference type="Proteomes" id="UP000653454"/>
    </source>
</evidence>
<dbReference type="Proteomes" id="UP000653454">
    <property type="component" value="Unassembled WGS sequence"/>
</dbReference>
<sequence length="135" mass="15025">MVYYIRAIGRTNVTVPMCPKPRALTMEPDTRPAARDSAGKMRERRRGPTTAAALLLLALLFVCQVDASGSTFRNQNSRKRNRNRLAEKRAGLCLVHMSIKKNASVRRRGVTLYDENLNFGALLRPKAAAAESPEL</sequence>
<accession>A0A8S4D053</accession>
<feature type="region of interest" description="Disordered" evidence="1">
    <location>
        <begin position="21"/>
        <end position="45"/>
    </location>
</feature>
<dbReference type="EMBL" id="CAJHNJ030000001">
    <property type="protein sequence ID" value="CAG9087217.1"/>
    <property type="molecule type" value="Genomic_DNA"/>
</dbReference>
<reference evidence="2" key="1">
    <citation type="submission" date="2020-11" db="EMBL/GenBank/DDBJ databases">
        <authorList>
            <person name="Whiteford S."/>
        </authorList>
    </citation>
    <scope>NUCLEOTIDE SEQUENCE</scope>
</reference>
<name>A0A8S4D053_PLUXY</name>
<organism evidence="2 3">
    <name type="scientific">Plutella xylostella</name>
    <name type="common">Diamondback moth</name>
    <name type="synonym">Plutella maculipennis</name>
    <dbReference type="NCBI Taxonomy" id="51655"/>
    <lineage>
        <taxon>Eukaryota</taxon>
        <taxon>Metazoa</taxon>
        <taxon>Ecdysozoa</taxon>
        <taxon>Arthropoda</taxon>
        <taxon>Hexapoda</taxon>
        <taxon>Insecta</taxon>
        <taxon>Pterygota</taxon>
        <taxon>Neoptera</taxon>
        <taxon>Endopterygota</taxon>
        <taxon>Lepidoptera</taxon>
        <taxon>Glossata</taxon>
        <taxon>Ditrysia</taxon>
        <taxon>Yponomeutoidea</taxon>
        <taxon>Plutellidae</taxon>
        <taxon>Plutella</taxon>
    </lineage>
</organism>
<feature type="compositionally biased region" description="Basic and acidic residues" evidence="1">
    <location>
        <begin position="28"/>
        <end position="41"/>
    </location>
</feature>
<evidence type="ECO:0000256" key="1">
    <source>
        <dbReference type="SAM" id="MobiDB-lite"/>
    </source>
</evidence>